<dbReference type="GO" id="GO:0051539">
    <property type="term" value="F:4 iron, 4 sulfur cluster binding"/>
    <property type="evidence" value="ECO:0007669"/>
    <property type="project" value="UniProtKB-KW"/>
</dbReference>
<accession>A0A561WR00</accession>
<sequence>MPVSTVLERLLALQVGLVVISGGEPLNQQKRLVPLVEALAGHGVEIEIETNGTRIPDPRLIAAGVRFNVSPKLSHAGDSVEKRIVPAALERLAAMPSSTFKFVCRDSADLDEVSGVVAAAGITSVWVMPEGQNGTDIDRHIRQLADEVVDRGWNITTRLHTLVWGHKRGV</sequence>
<dbReference type="PANTHER" id="PTHR42836">
    <property type="entry name" value="7-CARBOXY-7-DEAZAGUANINE SYNTHASE"/>
    <property type="match status" value="1"/>
</dbReference>
<name>A0A561WR00_ACTTI</name>
<dbReference type="Proteomes" id="UP000320239">
    <property type="component" value="Unassembled WGS sequence"/>
</dbReference>
<keyword evidence="1" id="KW-0408">Iron</keyword>
<protein>
    <submittedName>
        <fullName evidence="2">Organic radical activating enzyme</fullName>
    </submittedName>
</protein>
<dbReference type="PANTHER" id="PTHR42836:SF1">
    <property type="entry name" value="7-CARBOXY-7-DEAZAGUANINE SYNTHASE"/>
    <property type="match status" value="1"/>
</dbReference>
<evidence type="ECO:0000313" key="2">
    <source>
        <dbReference type="EMBL" id="TWG26291.1"/>
    </source>
</evidence>
<dbReference type="InterPro" id="IPR058240">
    <property type="entry name" value="rSAM_sf"/>
</dbReference>
<evidence type="ECO:0000313" key="3">
    <source>
        <dbReference type="Proteomes" id="UP000320239"/>
    </source>
</evidence>
<keyword evidence="3" id="KW-1185">Reference proteome</keyword>
<proteinExistence type="predicted"/>
<reference evidence="2 3" key="1">
    <citation type="submission" date="2019-06" db="EMBL/GenBank/DDBJ databases">
        <title>Sequencing the genomes of 1000 actinobacteria strains.</title>
        <authorList>
            <person name="Klenk H.-P."/>
        </authorList>
    </citation>
    <scope>NUCLEOTIDE SEQUENCE [LARGE SCALE GENOMIC DNA]</scope>
    <source>
        <strain evidence="2 3">DSM 43866</strain>
    </source>
</reference>
<dbReference type="AlphaFoldDB" id="A0A561WR00"/>
<keyword evidence="1" id="KW-0411">Iron-sulfur</keyword>
<dbReference type="InterPro" id="IPR013785">
    <property type="entry name" value="Aldolase_TIM"/>
</dbReference>
<dbReference type="Gene3D" id="3.20.20.70">
    <property type="entry name" value="Aldolase class I"/>
    <property type="match status" value="1"/>
</dbReference>
<dbReference type="EMBL" id="VIWY01000001">
    <property type="protein sequence ID" value="TWG26291.1"/>
    <property type="molecule type" value="Genomic_DNA"/>
</dbReference>
<gene>
    <name evidence="2" type="ORF">FHX34_1011272</name>
</gene>
<comment type="caution">
    <text evidence="2">The sequence shown here is derived from an EMBL/GenBank/DDBJ whole genome shotgun (WGS) entry which is preliminary data.</text>
</comment>
<organism evidence="2 3">
    <name type="scientific">Actinoplanes teichomyceticus</name>
    <dbReference type="NCBI Taxonomy" id="1867"/>
    <lineage>
        <taxon>Bacteria</taxon>
        <taxon>Bacillati</taxon>
        <taxon>Actinomycetota</taxon>
        <taxon>Actinomycetes</taxon>
        <taxon>Micromonosporales</taxon>
        <taxon>Micromonosporaceae</taxon>
        <taxon>Actinoplanes</taxon>
    </lineage>
</organism>
<keyword evidence="1" id="KW-0479">Metal-binding</keyword>
<evidence type="ECO:0000256" key="1">
    <source>
        <dbReference type="ARBA" id="ARBA00022485"/>
    </source>
</evidence>
<keyword evidence="1" id="KW-0004">4Fe-4S</keyword>
<dbReference type="SUPFAM" id="SSF102114">
    <property type="entry name" value="Radical SAM enzymes"/>
    <property type="match status" value="1"/>
</dbReference>